<dbReference type="SUPFAM" id="SSF57701">
    <property type="entry name" value="Zn2/Cys6 DNA-binding domain"/>
    <property type="match status" value="1"/>
</dbReference>
<dbReference type="PANTHER" id="PTHR47431">
    <property type="entry name" value="ZN(II)2CYS6 TRANSCRIPTION FACTOR (EUROFUNG)-RELATED"/>
    <property type="match status" value="1"/>
</dbReference>
<sequence length="1098" mass="125749">MFISHMSAPPSIPTITTPGASSTNTRRVARRACLSCREKKIKCNGEPMTTITAADGTNKVIPEKTRTCSNCRFLDIPCVFVQSNRGGKRKKRSTEHQLSDSETTTTTTAGTHSNQLNKQQQQLPPIKKTKSTPLIHNLERGVVIPPINKQQEKNQNGHHEEELASTERVSSYILDGNNRTKLASPVLTHSTFDTQKEESHRFNTNLRRSSGTITGFSLPPPQELLGRRSVSYSPGPSSIKNQLPHLTPSSTATSSVQSPPPPPPLPRGMGIQFHEGNQQPGIFPPPPHHLHHQYYGYPPPPPPPPLHHHHHHPPPHHPGFGLPPPPPPPHFNQSPPSASPSSEYKHRHPKHFDKGHRHHPHPHPHPSHHHHHHHHHHPRHFQQTNGQNDVKSKHTEENSQNSRTSSPQWLDNTSISSSDSSRSVSSPQSQHNDKSQYSSNKSSTQMSSSTNSVTQTLDKLPKMVSTQQNNNTTSSSKISQNSPFTESELAKYDLPPWEVLNKAINYYYIYNQPSHQIFPAKTILLENLALNTDSSIIHAIIATTCLIISKYDPANDIVADELYWINKMHKFWDNLNDLGILCCYKLLVKCTSIRFNIKKMNDINIKLWEMINNNQYVDIFKQKRFDFQESRIIPTFGTKRQNYERELTLKIIWSFYINNIILLRFNQGRPYYKLSSIMNGFKFDYDRDQYSNNILLPMSDIDYLSLKSAGNRTNWNQLYEQTYIPTDATSLILSSKSFEKSLSKLSNKDITIKNLISKDEFHIDLSNKLKTRYYEILPDEKLVVINISYWFSNIILRLSELIQYNYILCDIMVFKMCKYDMKSDLSRNSHDDQDDSKVIGSTQGDSSTTGEKLQGVNGNTFRRNEHYKSALQHLLISDETQSIEGLTSKLKNLNKKDWTILIEMIKSTNDYVDLIKLIPSSEYTDYSIIIGPTTFDDNYNNENETTKRFRNTINNCSEWWNKQELKSSVQQSWAKLPIYILSFTSGVLSIIYSLAVLTKYLRFKKCSGSGDLIVEFVETNENKTIEGCNINNPQHQKHMVDVCEIFTESHILSQLFVLCEYVKFKLSYSDEDLTAFSIQRLNNLNQHLDEILQQNFPK</sequence>
<dbReference type="Gene3D" id="4.10.240.10">
    <property type="entry name" value="Zn(2)-C6 fungal-type DNA-binding domain"/>
    <property type="match status" value="1"/>
</dbReference>
<evidence type="ECO:0000313" key="5">
    <source>
        <dbReference type="EMBL" id="CAX42966.1"/>
    </source>
</evidence>
<feature type="region of interest" description="Disordered" evidence="1">
    <location>
        <begin position="1"/>
        <end position="26"/>
    </location>
</feature>
<dbReference type="CDD" id="cd00067">
    <property type="entry name" value="GAL4"/>
    <property type="match status" value="1"/>
</dbReference>
<proteinExistence type="predicted"/>
<dbReference type="VEuPathDB" id="FungiDB:CD36_84590"/>
<protein>
    <submittedName>
        <fullName evidence="5">Fungal zinc cluster transcription factor, putative</fullName>
    </submittedName>
</protein>
<feature type="domain" description="Zn(2)-C6 fungal-type" evidence="3">
    <location>
        <begin position="32"/>
        <end position="80"/>
    </location>
</feature>
<dbReference type="InterPro" id="IPR036864">
    <property type="entry name" value="Zn2-C6_fun-type_DNA-bd_sf"/>
</dbReference>
<keyword evidence="2" id="KW-0472">Membrane</keyword>
<dbReference type="OrthoDB" id="10067394at2759"/>
<feature type="compositionally biased region" description="Low complexity" evidence="1">
    <location>
        <begin position="7"/>
        <end position="23"/>
    </location>
</feature>
<keyword evidence="2" id="KW-0812">Transmembrane</keyword>
<dbReference type="HOGENOM" id="CLU_284402_0_0_1"/>
<dbReference type="KEGG" id="cdu:CD36_84590"/>
<feature type="compositionally biased region" description="Polar residues" evidence="1">
    <location>
        <begin position="398"/>
        <end position="413"/>
    </location>
</feature>
<evidence type="ECO:0000256" key="1">
    <source>
        <dbReference type="SAM" id="MobiDB-lite"/>
    </source>
</evidence>
<evidence type="ECO:0000256" key="2">
    <source>
        <dbReference type="SAM" id="Phobius"/>
    </source>
</evidence>
<dbReference type="RefSeq" id="XP_002419372.1">
    <property type="nucleotide sequence ID" value="XM_002419327.1"/>
</dbReference>
<dbReference type="GO" id="GO:0000981">
    <property type="term" value="F:DNA-binding transcription factor activity, RNA polymerase II-specific"/>
    <property type="evidence" value="ECO:0007669"/>
    <property type="project" value="InterPro"/>
</dbReference>
<feature type="region of interest" description="Disordered" evidence="1">
    <location>
        <begin position="85"/>
        <end position="165"/>
    </location>
</feature>
<accession>B9WE55</accession>
<evidence type="ECO:0000313" key="4">
    <source>
        <dbReference type="CGD" id="CAL0000164538"/>
    </source>
</evidence>
<keyword evidence="2" id="KW-1133">Transmembrane helix</keyword>
<feature type="region of interest" description="Disordered" evidence="1">
    <location>
        <begin position="185"/>
        <end position="455"/>
    </location>
</feature>
<feature type="compositionally biased region" description="Basic and acidic residues" evidence="1">
    <location>
        <begin position="150"/>
        <end position="162"/>
    </location>
</feature>
<dbReference type="EMBL" id="FM992690">
    <property type="protein sequence ID" value="CAX42966.1"/>
    <property type="molecule type" value="Genomic_DNA"/>
</dbReference>
<feature type="compositionally biased region" description="Polar residues" evidence="1">
    <location>
        <begin position="332"/>
        <end position="342"/>
    </location>
</feature>
<dbReference type="SMART" id="SM00066">
    <property type="entry name" value="GAL4"/>
    <property type="match status" value="1"/>
</dbReference>
<organism evidence="5 6">
    <name type="scientific">Candida dubliniensis (strain CD36 / ATCC MYA-646 / CBS 7987 / NCPF 3949 / NRRL Y-17841)</name>
    <name type="common">Yeast</name>
    <dbReference type="NCBI Taxonomy" id="573826"/>
    <lineage>
        <taxon>Eukaryota</taxon>
        <taxon>Fungi</taxon>
        <taxon>Dikarya</taxon>
        <taxon>Ascomycota</taxon>
        <taxon>Saccharomycotina</taxon>
        <taxon>Pichiomycetes</taxon>
        <taxon>Debaryomycetaceae</taxon>
        <taxon>Candida/Lodderomyces clade</taxon>
        <taxon>Candida</taxon>
    </lineage>
</organism>
<reference evidence="5 6" key="1">
    <citation type="journal article" date="2009" name="Genome Res.">
        <title>Comparative genomics of the fungal pathogens Candida dubliniensis and Candida albicans.</title>
        <authorList>
            <person name="Jackson A.P."/>
            <person name="Gamble J.A."/>
            <person name="Yeomans T."/>
            <person name="Moran G.P."/>
            <person name="Saunders D."/>
            <person name="Harris D."/>
            <person name="Aslett M."/>
            <person name="Barrell J.F."/>
            <person name="Butler G."/>
            <person name="Citiulo F."/>
            <person name="Coleman D.C."/>
            <person name="de Groot P.W.J."/>
            <person name="Goodwin T.J."/>
            <person name="Quail M.A."/>
            <person name="McQuillan J."/>
            <person name="Munro C.A."/>
            <person name="Pain A."/>
            <person name="Poulter R.T."/>
            <person name="Rajandream M.A."/>
            <person name="Renauld H."/>
            <person name="Spiering M.J."/>
            <person name="Tivey A."/>
            <person name="Gow N.A.R."/>
            <person name="Barrell B."/>
            <person name="Sullivan D.J."/>
            <person name="Berriman M."/>
        </authorList>
    </citation>
    <scope>NUCLEOTIDE SEQUENCE [LARGE SCALE GENOMIC DNA]</scope>
    <source>
        <strain evidence="6">CD36 / ATCC MYA-646 / CBS 7987 / NCPF 3949 / NRRL Y-17841</strain>
    </source>
</reference>
<dbReference type="GeneID" id="8047198"/>
<keyword evidence="6" id="KW-1185">Reference proteome</keyword>
<feature type="compositionally biased region" description="Low complexity" evidence="1">
    <location>
        <begin position="247"/>
        <end position="257"/>
    </location>
</feature>
<feature type="compositionally biased region" description="Low complexity" evidence="1">
    <location>
        <begin position="103"/>
        <end position="126"/>
    </location>
</feature>
<dbReference type="eggNOG" id="ENOG502S6GG">
    <property type="taxonomic scope" value="Eukaryota"/>
</dbReference>
<name>B9WE55_CANDC</name>
<feature type="compositionally biased region" description="Basic residues" evidence="1">
    <location>
        <begin position="345"/>
        <end position="380"/>
    </location>
</feature>
<feature type="transmembrane region" description="Helical" evidence="2">
    <location>
        <begin position="976"/>
        <end position="997"/>
    </location>
</feature>
<feature type="region of interest" description="Disordered" evidence="1">
    <location>
        <begin position="828"/>
        <end position="857"/>
    </location>
</feature>
<feature type="compositionally biased region" description="Low complexity" evidence="1">
    <location>
        <begin position="414"/>
        <end position="452"/>
    </location>
</feature>
<dbReference type="SUPFAM" id="SSF101447">
    <property type="entry name" value="Formin homology 2 domain (FH2 domain)"/>
    <property type="match status" value="1"/>
</dbReference>
<feature type="compositionally biased region" description="Polar residues" evidence="1">
    <location>
        <begin position="230"/>
        <end position="241"/>
    </location>
</feature>
<feature type="compositionally biased region" description="Polar residues" evidence="1">
    <location>
        <begin position="202"/>
        <end position="215"/>
    </location>
</feature>
<dbReference type="AlphaFoldDB" id="B9WE55"/>
<feature type="compositionally biased region" description="Basic and acidic residues" evidence="1">
    <location>
        <begin position="828"/>
        <end position="837"/>
    </location>
</feature>
<dbReference type="PANTHER" id="PTHR47431:SF1">
    <property type="entry name" value="ZN(II)2CYS6 TRANSCRIPTION FACTOR (EUROFUNG)"/>
    <property type="match status" value="1"/>
</dbReference>
<evidence type="ECO:0000259" key="3">
    <source>
        <dbReference type="PROSITE" id="PS50048"/>
    </source>
</evidence>
<evidence type="ECO:0000313" key="6">
    <source>
        <dbReference type="Proteomes" id="UP000002605"/>
    </source>
</evidence>
<feature type="compositionally biased region" description="Pro residues" evidence="1">
    <location>
        <begin position="321"/>
        <end position="330"/>
    </location>
</feature>
<dbReference type="GO" id="GO:0008270">
    <property type="term" value="F:zinc ion binding"/>
    <property type="evidence" value="ECO:0007669"/>
    <property type="project" value="InterPro"/>
</dbReference>
<feature type="compositionally biased region" description="Basic residues" evidence="1">
    <location>
        <begin position="306"/>
        <end position="315"/>
    </location>
</feature>
<feature type="compositionally biased region" description="Polar residues" evidence="1">
    <location>
        <begin position="839"/>
        <end position="857"/>
    </location>
</feature>
<dbReference type="CGD" id="CAL0000164538">
    <property type="gene designation" value="Cd36_84590"/>
</dbReference>
<dbReference type="InterPro" id="IPR001138">
    <property type="entry name" value="Zn2Cys6_DnaBD"/>
</dbReference>
<dbReference type="PROSITE" id="PS50048">
    <property type="entry name" value="ZN2_CY6_FUNGAL_2"/>
    <property type="match status" value="1"/>
</dbReference>
<gene>
    <name evidence="4" type="ordered locus">Cd36_84590</name>
    <name evidence="5" type="ORF">CD36_84590</name>
</gene>
<dbReference type="Proteomes" id="UP000002605">
    <property type="component" value="Chromosome 3"/>
</dbReference>